<feature type="compositionally biased region" description="Low complexity" evidence="2">
    <location>
        <begin position="431"/>
        <end position="442"/>
    </location>
</feature>
<dbReference type="PANTHER" id="PTHR43228:SF1">
    <property type="entry name" value="TWO-COMPONENT RESPONSE REGULATOR ARR22"/>
    <property type="match status" value="1"/>
</dbReference>
<dbReference type="SMART" id="SM00448">
    <property type="entry name" value="REC"/>
    <property type="match status" value="1"/>
</dbReference>
<dbReference type="Gene3D" id="3.40.50.2300">
    <property type="match status" value="1"/>
</dbReference>
<name>A0A9X4QV40_9BACL</name>
<feature type="domain" description="Response regulatory" evidence="3">
    <location>
        <begin position="7"/>
        <end position="123"/>
    </location>
</feature>
<sequence length="518" mass="56238">MTMTPIGVLIVDDECPIREELRAFPWAACDAVLIGEAENGEEALALCERHAPDIVVTDIAMPIMDGLTFIRELRKKHPATQIILLTCHGDFAYAKEAIALGASDYILKVSLDEDELMQALRKARDALQRDRGYRNREIVLRRLKAAGRLETRLKAHRAAAGKGRPPAQSDLSADDWRLLGFADDPLTLRFVLLRLTAPEDELRLAQEAVQDGLLEFERRTPSCKAWFPMRGGEYAVWFSEAAEPEAVRPRLERLLDALLAEAENKGTQPIERQGVALSATVGDLAGSRTDVWTILEAASGWQEADFYDAAPSPRIRIGAPGPLSELEPAHRRHLAGLLGQAGMNADRLLQAMQGEVAPWCAERRFRPPALKRWLADWTSEWLSRSRPGCPDPHAELVGASDWGGARSQVGRHRAGRAQGGAAQGDRRGAALDRSASAGAAVAADRRPANRPRGRILRQAVQGGDRRVGAPARPAASDGKGAEAAAGDGHESLRGRGRGRHSELPLLYVLVPQLGGGGA</sequence>
<feature type="compositionally biased region" description="Low complexity" evidence="2">
    <location>
        <begin position="474"/>
        <end position="486"/>
    </location>
</feature>
<reference evidence="4" key="1">
    <citation type="submission" date="2022-10" db="EMBL/GenBank/DDBJ databases">
        <title>Comparative genomic analysis of Cohnella hashimotonis sp. nov., isolated from the International Space Station.</title>
        <authorList>
            <person name="Simpson A."/>
            <person name="Venkateswaran K."/>
        </authorList>
    </citation>
    <scope>NUCLEOTIDE SEQUENCE</scope>
    <source>
        <strain evidence="4">DSM 28161</strain>
    </source>
</reference>
<dbReference type="Pfam" id="PF00072">
    <property type="entry name" value="Response_reg"/>
    <property type="match status" value="1"/>
</dbReference>
<evidence type="ECO:0000256" key="1">
    <source>
        <dbReference type="PROSITE-ProRule" id="PRU00169"/>
    </source>
</evidence>
<dbReference type="SUPFAM" id="SSF52172">
    <property type="entry name" value="CheY-like"/>
    <property type="match status" value="1"/>
</dbReference>
<dbReference type="GO" id="GO:0000160">
    <property type="term" value="P:phosphorelay signal transduction system"/>
    <property type="evidence" value="ECO:0007669"/>
    <property type="project" value="InterPro"/>
</dbReference>
<comment type="caution">
    <text evidence="4">The sequence shown here is derived from an EMBL/GenBank/DDBJ whole genome shotgun (WGS) entry which is preliminary data.</text>
</comment>
<evidence type="ECO:0000256" key="2">
    <source>
        <dbReference type="SAM" id="MobiDB-lite"/>
    </source>
</evidence>
<keyword evidence="1" id="KW-0597">Phosphoprotein</keyword>
<evidence type="ECO:0000259" key="3">
    <source>
        <dbReference type="PROSITE" id="PS50110"/>
    </source>
</evidence>
<protein>
    <submittedName>
        <fullName evidence="4">Response regulator</fullName>
    </submittedName>
</protein>
<dbReference type="CDD" id="cd17536">
    <property type="entry name" value="REC_YesN-like"/>
    <property type="match status" value="1"/>
</dbReference>
<evidence type="ECO:0000313" key="4">
    <source>
        <dbReference type="EMBL" id="MDG0812365.1"/>
    </source>
</evidence>
<dbReference type="PANTHER" id="PTHR43228">
    <property type="entry name" value="TWO-COMPONENT RESPONSE REGULATOR"/>
    <property type="match status" value="1"/>
</dbReference>
<dbReference type="InterPro" id="IPR052048">
    <property type="entry name" value="ST_Response_Regulator"/>
</dbReference>
<feature type="region of interest" description="Disordered" evidence="2">
    <location>
        <begin position="405"/>
        <end position="497"/>
    </location>
</feature>
<accession>A0A9X4QV40</accession>
<gene>
    <name evidence="4" type="ORF">OMP40_25710</name>
</gene>
<evidence type="ECO:0000313" key="5">
    <source>
        <dbReference type="Proteomes" id="UP001153404"/>
    </source>
</evidence>
<keyword evidence="5" id="KW-1185">Reference proteome</keyword>
<dbReference type="InterPro" id="IPR011006">
    <property type="entry name" value="CheY-like_superfamily"/>
</dbReference>
<dbReference type="Proteomes" id="UP001153404">
    <property type="component" value="Unassembled WGS sequence"/>
</dbReference>
<dbReference type="InterPro" id="IPR001789">
    <property type="entry name" value="Sig_transdc_resp-reg_receiver"/>
</dbReference>
<dbReference type="PROSITE" id="PS50110">
    <property type="entry name" value="RESPONSE_REGULATORY"/>
    <property type="match status" value="1"/>
</dbReference>
<feature type="modified residue" description="4-aspartylphosphate" evidence="1">
    <location>
        <position position="58"/>
    </location>
</feature>
<organism evidence="4 5">
    <name type="scientific">Cohnella rhizosphaerae</name>
    <dbReference type="NCBI Taxonomy" id="1457232"/>
    <lineage>
        <taxon>Bacteria</taxon>
        <taxon>Bacillati</taxon>
        <taxon>Bacillota</taxon>
        <taxon>Bacilli</taxon>
        <taxon>Bacillales</taxon>
        <taxon>Paenibacillaceae</taxon>
        <taxon>Cohnella</taxon>
    </lineage>
</organism>
<dbReference type="AlphaFoldDB" id="A0A9X4QV40"/>
<dbReference type="EMBL" id="JAPDIA010000008">
    <property type="protein sequence ID" value="MDG0812365.1"/>
    <property type="molecule type" value="Genomic_DNA"/>
</dbReference>
<proteinExistence type="predicted"/>